<dbReference type="EMBL" id="MLJW01000072">
    <property type="protein sequence ID" value="OIR02733.1"/>
    <property type="molecule type" value="Genomic_DNA"/>
</dbReference>
<dbReference type="GO" id="GO:0004300">
    <property type="term" value="F:enoyl-CoA hydratase activity"/>
    <property type="evidence" value="ECO:0007669"/>
    <property type="project" value="UniProtKB-EC"/>
</dbReference>
<organism evidence="1">
    <name type="scientific">mine drainage metagenome</name>
    <dbReference type="NCBI Taxonomy" id="410659"/>
    <lineage>
        <taxon>unclassified sequences</taxon>
        <taxon>metagenomes</taxon>
        <taxon>ecological metagenomes</taxon>
    </lineage>
</organism>
<reference evidence="1" key="1">
    <citation type="submission" date="2016-10" db="EMBL/GenBank/DDBJ databases">
        <title>Sequence of Gallionella enrichment culture.</title>
        <authorList>
            <person name="Poehlein A."/>
            <person name="Muehling M."/>
            <person name="Daniel R."/>
        </authorList>
    </citation>
    <scope>NUCLEOTIDE SEQUENCE</scope>
</reference>
<proteinExistence type="predicted"/>
<name>A0A1J5SEV6_9ZZZZ</name>
<gene>
    <name evidence="1" type="primary">echA8_4</name>
    <name evidence="1" type="ORF">GALL_151860</name>
</gene>
<dbReference type="Pfam" id="PF00378">
    <property type="entry name" value="ECH_1"/>
    <property type="match status" value="1"/>
</dbReference>
<accession>A0A1J5SEV6</accession>
<dbReference type="Gene3D" id="3.90.226.10">
    <property type="entry name" value="2-enoyl-CoA Hydratase, Chain A, domain 1"/>
    <property type="match status" value="1"/>
</dbReference>
<dbReference type="InterPro" id="IPR018376">
    <property type="entry name" value="Enoyl-CoA_hyd/isom_CS"/>
</dbReference>
<dbReference type="PANTHER" id="PTHR43459:SF1">
    <property type="entry name" value="EG:BACN32G11.4 PROTEIN"/>
    <property type="match status" value="1"/>
</dbReference>
<sequence>MAQTYDETASADARVCVLNLQLGSAGPAMTPETAHAGIEALSTALRDPDIGVIVLTGSAEQFCAGVPAPARPAGEMPRDGNAPAFIDALHDWLLALRESDKLTIAAVEGQASGAGLALALACDLIVAARHARFVLPAAGQASGRNAGALWLAAQSLPRSALAELSLLDAAMPAERARSGTGVQTHRTWPGLAAGDATRKGCGAARACNAGRAEGPGHACDGATLARHPGRRTRPLAAPTRALNASRHDFRPGITMRLARGRWSRCPSTTQPP</sequence>
<dbReference type="PROSITE" id="PS00166">
    <property type="entry name" value="ENOYL_COA_HYDRATASE"/>
    <property type="match status" value="1"/>
</dbReference>
<protein>
    <submittedName>
        <fullName evidence="1">Putative enoyl-CoA hydratase echA8</fullName>
        <ecNumber evidence="1">4.2.1.17</ecNumber>
    </submittedName>
</protein>
<comment type="caution">
    <text evidence="1">The sequence shown here is derived from an EMBL/GenBank/DDBJ whole genome shotgun (WGS) entry which is preliminary data.</text>
</comment>
<dbReference type="InterPro" id="IPR029045">
    <property type="entry name" value="ClpP/crotonase-like_dom_sf"/>
</dbReference>
<dbReference type="PANTHER" id="PTHR43459">
    <property type="entry name" value="ENOYL-COA HYDRATASE"/>
    <property type="match status" value="1"/>
</dbReference>
<dbReference type="InterPro" id="IPR001753">
    <property type="entry name" value="Enoyl-CoA_hydra/iso"/>
</dbReference>
<dbReference type="EC" id="4.2.1.17" evidence="1"/>
<evidence type="ECO:0000313" key="1">
    <source>
        <dbReference type="EMBL" id="OIR02733.1"/>
    </source>
</evidence>
<dbReference type="AlphaFoldDB" id="A0A1J5SEV6"/>
<dbReference type="CDD" id="cd06558">
    <property type="entry name" value="crotonase-like"/>
    <property type="match status" value="1"/>
</dbReference>
<keyword evidence="1" id="KW-0456">Lyase</keyword>
<dbReference type="SUPFAM" id="SSF52096">
    <property type="entry name" value="ClpP/crotonase"/>
    <property type="match status" value="1"/>
</dbReference>